<dbReference type="AlphaFoldDB" id="A0AA39TRS0"/>
<evidence type="ECO:0000313" key="3">
    <source>
        <dbReference type="Proteomes" id="UP001168877"/>
    </source>
</evidence>
<dbReference type="NCBIfam" id="TIGR01640">
    <property type="entry name" value="F_box_assoc_1"/>
    <property type="match status" value="1"/>
</dbReference>
<sequence>MCVCKSWHPFLSQLKYDLKVILSSSYSCRSVEFEASSSNIKAVYLYYPLEVGGGVSGYTVIGSCNGLLLVIYDEGLVIWNPWTGGHKRLSSLFDPLENFDDYGGYFYDKFGFGYDQSTDDYKIVRIFRISGSYNIHQVEIYSLKTKSCQKKITLNRQIRYIIGSEPGNFVNGALYWLIHHVVGLAVLRFDLSNQEFSVILSPKEFQRRKQVGVFVFGGRLCMFGYNRENHICMWAMENNNVENQNQNQNWIKLMSIPVPPLEETENDERFLIPVCFMNNGELLLITGQQRGYIDLTEDIREFFIYNPEEKTFIEMGGIYQFSTYYQTITYTQTLVSPLMY</sequence>
<dbReference type="InterPro" id="IPR011043">
    <property type="entry name" value="Gal_Oxase/kelch_b-propeller"/>
</dbReference>
<evidence type="ECO:0000313" key="2">
    <source>
        <dbReference type="EMBL" id="KAK0607065.1"/>
    </source>
</evidence>
<dbReference type="InterPro" id="IPR006527">
    <property type="entry name" value="F-box-assoc_dom_typ1"/>
</dbReference>
<evidence type="ECO:0000259" key="1">
    <source>
        <dbReference type="Pfam" id="PF07734"/>
    </source>
</evidence>
<dbReference type="Pfam" id="PF07734">
    <property type="entry name" value="FBA_1"/>
    <property type="match status" value="1"/>
</dbReference>
<feature type="domain" description="F-box associated beta-propeller type 1" evidence="1">
    <location>
        <begin position="31"/>
        <end position="272"/>
    </location>
</feature>
<gene>
    <name evidence="2" type="ORF">LWI29_008738</name>
</gene>
<dbReference type="EMBL" id="JAUESC010000001">
    <property type="protein sequence ID" value="KAK0607065.1"/>
    <property type="molecule type" value="Genomic_DNA"/>
</dbReference>
<dbReference type="InterPro" id="IPR017451">
    <property type="entry name" value="F-box-assoc_interact_dom"/>
</dbReference>
<protein>
    <recommendedName>
        <fullName evidence="1">F-box associated beta-propeller type 1 domain-containing protein</fullName>
    </recommendedName>
</protein>
<dbReference type="InterPro" id="IPR050796">
    <property type="entry name" value="SCF_F-box_component"/>
</dbReference>
<dbReference type="PANTHER" id="PTHR31672:SF13">
    <property type="entry name" value="F-BOX PROTEIN CPR30-LIKE"/>
    <property type="match status" value="1"/>
</dbReference>
<name>A0AA39TRS0_ACESA</name>
<dbReference type="Proteomes" id="UP001168877">
    <property type="component" value="Unassembled WGS sequence"/>
</dbReference>
<dbReference type="SUPFAM" id="SSF50965">
    <property type="entry name" value="Galactose oxidase, central domain"/>
    <property type="match status" value="1"/>
</dbReference>
<proteinExistence type="predicted"/>
<organism evidence="2 3">
    <name type="scientific">Acer saccharum</name>
    <name type="common">Sugar maple</name>
    <dbReference type="NCBI Taxonomy" id="4024"/>
    <lineage>
        <taxon>Eukaryota</taxon>
        <taxon>Viridiplantae</taxon>
        <taxon>Streptophyta</taxon>
        <taxon>Embryophyta</taxon>
        <taxon>Tracheophyta</taxon>
        <taxon>Spermatophyta</taxon>
        <taxon>Magnoliopsida</taxon>
        <taxon>eudicotyledons</taxon>
        <taxon>Gunneridae</taxon>
        <taxon>Pentapetalae</taxon>
        <taxon>rosids</taxon>
        <taxon>malvids</taxon>
        <taxon>Sapindales</taxon>
        <taxon>Sapindaceae</taxon>
        <taxon>Hippocastanoideae</taxon>
        <taxon>Acereae</taxon>
        <taxon>Acer</taxon>
    </lineage>
</organism>
<reference evidence="2" key="1">
    <citation type="journal article" date="2022" name="Plant J.">
        <title>Strategies of tolerance reflected in two North American maple genomes.</title>
        <authorList>
            <person name="McEvoy S.L."/>
            <person name="Sezen U.U."/>
            <person name="Trouern-Trend A."/>
            <person name="McMahon S.M."/>
            <person name="Schaberg P.G."/>
            <person name="Yang J."/>
            <person name="Wegrzyn J.L."/>
            <person name="Swenson N.G."/>
        </authorList>
    </citation>
    <scope>NUCLEOTIDE SEQUENCE</scope>
    <source>
        <strain evidence="2">NS2018</strain>
    </source>
</reference>
<reference evidence="2" key="2">
    <citation type="submission" date="2023-06" db="EMBL/GenBank/DDBJ databases">
        <authorList>
            <person name="Swenson N.G."/>
            <person name="Wegrzyn J.L."/>
            <person name="Mcevoy S.L."/>
        </authorList>
    </citation>
    <scope>NUCLEOTIDE SEQUENCE</scope>
    <source>
        <strain evidence="2">NS2018</strain>
        <tissue evidence="2">Leaf</tissue>
    </source>
</reference>
<accession>A0AA39TRS0</accession>
<dbReference type="PANTHER" id="PTHR31672">
    <property type="entry name" value="BNACNNG10540D PROTEIN"/>
    <property type="match status" value="1"/>
</dbReference>
<comment type="caution">
    <text evidence="2">The sequence shown here is derived from an EMBL/GenBank/DDBJ whole genome shotgun (WGS) entry which is preliminary data.</text>
</comment>
<keyword evidence="3" id="KW-1185">Reference proteome</keyword>